<dbReference type="InterPro" id="IPR002641">
    <property type="entry name" value="PNPLA_dom"/>
</dbReference>
<sequence>MALGGGGALGLSEIGALQWFEEHHIPVDVIAGTSMGGMISALYATGNSIDQLKAVMNDQVFGSVFRISTSYASRSFRRREDSRDLPNGLTIGLKHGVSFRNSVLIDQGLNSFLDREFLRYDDQVDFNTLPIPFRCLSTDLNEARTVTFARGSIPDAVRASISIPGIYRPFEMNGHEYVDGAVLQNLPAQTVRNDLGADVVIAVSLPLVPVGKKDLDSIVGVLQRSFSVAIEGNERASRKLADVVVEPDLTGFSAGDYLKSAELAERGYAAAEKMKDSLLPYAVDDAAWNAYLAQRTARKRGPAGTLLRVRVAAPNEGVTKNVERIFAPLIDQPVATNKVESLLAAIRSDGRYDADYTVGYDKGPDRRPVLLVTVQDKKTGPPFLELGANVAAQTGGISRATIEGILLDQDFGGYGSELRSHIKLGYLTDFDSEYFRKVPNFLQIRPASPVGTMFVAPHGGILRQPFPIYQGKTRVSERELQKAGGGVDIGWTDGRTTEIRAGWEENDIRWHEQIGIQDGLPNVYGSMQRARVRYALDRQDKAFVPQFGYRVTAEGGYLYDAAGGANAPVFDTQITLGHKFGKEIVAFGTEGGTMFGRNVAQPYRFTLGGPLRLSASALDELRGTDYFLVRPVILRKVASLPAVLGQSIYVGAAYEAGQMRAPDFRTATRQDVFLGVLAETPAGVISFGPALGDGGRYKLIFTLGKLF</sequence>
<dbReference type="Gene3D" id="3.40.1090.10">
    <property type="entry name" value="Cytosolic phospholipase A2 catalytic domain"/>
    <property type="match status" value="2"/>
</dbReference>
<dbReference type="InterPro" id="IPR050301">
    <property type="entry name" value="NTE"/>
</dbReference>
<keyword evidence="3 4" id="KW-0443">Lipid metabolism</keyword>
<evidence type="ECO:0000313" key="7">
    <source>
        <dbReference type="Proteomes" id="UP000289437"/>
    </source>
</evidence>
<dbReference type="InterPro" id="IPR016035">
    <property type="entry name" value="Acyl_Trfase/lysoPLipase"/>
</dbReference>
<dbReference type="SUPFAM" id="SSF52151">
    <property type="entry name" value="FabD/lysophospholipase-like"/>
    <property type="match status" value="1"/>
</dbReference>
<evidence type="ECO:0000259" key="5">
    <source>
        <dbReference type="PROSITE" id="PS51635"/>
    </source>
</evidence>
<dbReference type="Proteomes" id="UP000289437">
    <property type="component" value="Unassembled WGS sequence"/>
</dbReference>
<evidence type="ECO:0000256" key="4">
    <source>
        <dbReference type="PROSITE-ProRule" id="PRU01161"/>
    </source>
</evidence>
<dbReference type="GO" id="GO:0016787">
    <property type="term" value="F:hydrolase activity"/>
    <property type="evidence" value="ECO:0007669"/>
    <property type="project" value="UniProtKB-UniRule"/>
</dbReference>
<keyword evidence="7" id="KW-1185">Reference proteome</keyword>
<evidence type="ECO:0000256" key="2">
    <source>
        <dbReference type="ARBA" id="ARBA00022963"/>
    </source>
</evidence>
<keyword evidence="1 4" id="KW-0378">Hydrolase</keyword>
<dbReference type="Pfam" id="PF01734">
    <property type="entry name" value="Patatin"/>
    <property type="match status" value="1"/>
</dbReference>
<organism evidence="6 7">
    <name type="scientific">Granulicella sibirica</name>
    <dbReference type="NCBI Taxonomy" id="2479048"/>
    <lineage>
        <taxon>Bacteria</taxon>
        <taxon>Pseudomonadati</taxon>
        <taxon>Acidobacteriota</taxon>
        <taxon>Terriglobia</taxon>
        <taxon>Terriglobales</taxon>
        <taxon>Acidobacteriaceae</taxon>
        <taxon>Granulicella</taxon>
    </lineage>
</organism>
<dbReference type="PANTHER" id="PTHR14226:SF29">
    <property type="entry name" value="NEUROPATHY TARGET ESTERASE SWS"/>
    <property type="match status" value="1"/>
</dbReference>
<dbReference type="GO" id="GO:0016042">
    <property type="term" value="P:lipid catabolic process"/>
    <property type="evidence" value="ECO:0007669"/>
    <property type="project" value="UniProtKB-UniRule"/>
</dbReference>
<evidence type="ECO:0000256" key="1">
    <source>
        <dbReference type="ARBA" id="ARBA00022801"/>
    </source>
</evidence>
<dbReference type="PANTHER" id="PTHR14226">
    <property type="entry name" value="NEUROPATHY TARGET ESTERASE/SWISS CHEESE D.MELANOGASTER"/>
    <property type="match status" value="1"/>
</dbReference>
<gene>
    <name evidence="6" type="ORF">GRAN_1033</name>
</gene>
<evidence type="ECO:0000313" key="6">
    <source>
        <dbReference type="EMBL" id="RXH57723.1"/>
    </source>
</evidence>
<feature type="active site" description="Proton acceptor" evidence="4">
    <location>
        <position position="179"/>
    </location>
</feature>
<comment type="caution">
    <text evidence="6">The sequence shown here is derived from an EMBL/GenBank/DDBJ whole genome shotgun (WGS) entry which is preliminary data.</text>
</comment>
<dbReference type="AlphaFoldDB" id="A0A4Q0T298"/>
<feature type="domain" description="PNPLA" evidence="5">
    <location>
        <begin position="1"/>
        <end position="192"/>
    </location>
</feature>
<proteinExistence type="predicted"/>
<accession>A0A4Q0T298</accession>
<evidence type="ECO:0000256" key="3">
    <source>
        <dbReference type="ARBA" id="ARBA00023098"/>
    </source>
</evidence>
<dbReference type="EMBL" id="RDSM01000001">
    <property type="protein sequence ID" value="RXH57723.1"/>
    <property type="molecule type" value="Genomic_DNA"/>
</dbReference>
<feature type="short sequence motif" description="DGA/G" evidence="4">
    <location>
        <begin position="179"/>
        <end position="181"/>
    </location>
</feature>
<name>A0A4Q0T298_9BACT</name>
<reference evidence="7" key="2">
    <citation type="submission" date="2019-02" db="EMBL/GenBank/DDBJ databases">
        <title>Granulicella sibirica sp. nov., a psychrotolerant acidobacterium isolated from an organic soil layer in forested tundra, West Siberia.</title>
        <authorList>
            <person name="Oshkin I.Y."/>
            <person name="Kulichevskaya I.S."/>
            <person name="Rijpstra W.I.C."/>
            <person name="Sinninghe Damste J.S."/>
            <person name="Rakitin A.L."/>
            <person name="Ravin N.V."/>
            <person name="Dedysh S.N."/>
        </authorList>
    </citation>
    <scope>NUCLEOTIDE SEQUENCE [LARGE SCALE GENOMIC DNA]</scope>
    <source>
        <strain evidence="7">AF10</strain>
    </source>
</reference>
<reference evidence="6 7" key="1">
    <citation type="submission" date="2018-11" db="EMBL/GenBank/DDBJ databases">
        <authorList>
            <person name="Mardanov A.V."/>
            <person name="Ravin N.V."/>
            <person name="Dedysh S.N."/>
        </authorList>
    </citation>
    <scope>NUCLEOTIDE SEQUENCE [LARGE SCALE GENOMIC DNA]</scope>
    <source>
        <strain evidence="6 7">AF10</strain>
    </source>
</reference>
<dbReference type="PROSITE" id="PS51635">
    <property type="entry name" value="PNPLA"/>
    <property type="match status" value="1"/>
</dbReference>
<keyword evidence="2 4" id="KW-0442">Lipid degradation</keyword>
<feature type="short sequence motif" description="GXGXXG" evidence="4">
    <location>
        <begin position="5"/>
        <end position="10"/>
    </location>
</feature>
<protein>
    <submittedName>
        <fullName evidence="6">Putative patatin-like phospholipase</fullName>
    </submittedName>
</protein>
<feature type="active site" description="Nucleophile" evidence="4">
    <location>
        <position position="34"/>
    </location>
</feature>
<feature type="short sequence motif" description="GXSXG" evidence="4">
    <location>
        <begin position="32"/>
        <end position="36"/>
    </location>
</feature>